<feature type="region of interest" description="Disordered" evidence="1">
    <location>
        <begin position="68"/>
        <end position="123"/>
    </location>
</feature>
<name>A0A4R7FX41_9MICC</name>
<comment type="caution">
    <text evidence="2">The sequence shown here is derived from an EMBL/GenBank/DDBJ whole genome shotgun (WGS) entry which is preliminary data.</text>
</comment>
<evidence type="ECO:0008006" key="4">
    <source>
        <dbReference type="Google" id="ProtNLM"/>
    </source>
</evidence>
<evidence type="ECO:0000256" key="1">
    <source>
        <dbReference type="SAM" id="MobiDB-lite"/>
    </source>
</evidence>
<feature type="compositionally biased region" description="Acidic residues" evidence="1">
    <location>
        <begin position="73"/>
        <end position="123"/>
    </location>
</feature>
<sequence length="123" mass="13861">MVSRWYGEHMTMDPRVALNALTNALEEHLSASMNRRGNEDPSVESAFYNISDAFEAYEDALFAASGEVTPLDLYDEDDSDEDDSDDDGDYDDEDENSDDETDDADEDADGSDESYEDEDDEER</sequence>
<dbReference type="Proteomes" id="UP000294506">
    <property type="component" value="Unassembled WGS sequence"/>
</dbReference>
<proteinExistence type="predicted"/>
<accession>A0A4R7FX41</accession>
<gene>
    <name evidence="2" type="ORF">EV640_11017</name>
</gene>
<evidence type="ECO:0000313" key="2">
    <source>
        <dbReference type="EMBL" id="TDS83363.1"/>
    </source>
</evidence>
<dbReference type="EMBL" id="SOAN01000010">
    <property type="protein sequence ID" value="TDS83363.1"/>
    <property type="molecule type" value="Genomic_DNA"/>
</dbReference>
<keyword evidence="3" id="KW-1185">Reference proteome</keyword>
<evidence type="ECO:0000313" key="3">
    <source>
        <dbReference type="Proteomes" id="UP000294506"/>
    </source>
</evidence>
<organism evidence="2 3">
    <name type="scientific">Nesterenkonia aurantiaca</name>
    <dbReference type="NCBI Taxonomy" id="1436010"/>
    <lineage>
        <taxon>Bacteria</taxon>
        <taxon>Bacillati</taxon>
        <taxon>Actinomycetota</taxon>
        <taxon>Actinomycetes</taxon>
        <taxon>Micrococcales</taxon>
        <taxon>Micrococcaceae</taxon>
        <taxon>Nesterenkonia</taxon>
    </lineage>
</organism>
<reference evidence="2 3" key="1">
    <citation type="submission" date="2019-03" db="EMBL/GenBank/DDBJ databases">
        <title>Genomic Encyclopedia of Type Strains, Phase III (KMG-III): the genomes of soil and plant-associated and newly described type strains.</title>
        <authorList>
            <person name="Whitman W."/>
        </authorList>
    </citation>
    <scope>NUCLEOTIDE SEQUENCE [LARGE SCALE GENOMIC DNA]</scope>
    <source>
        <strain evidence="2 3">DSM 27373</strain>
    </source>
</reference>
<dbReference type="AlphaFoldDB" id="A0A4R7FX41"/>
<protein>
    <recommendedName>
        <fullName evidence="4">Primosomal protein</fullName>
    </recommendedName>
</protein>